<feature type="compositionally biased region" description="Polar residues" evidence="1">
    <location>
        <begin position="258"/>
        <end position="269"/>
    </location>
</feature>
<evidence type="ECO:0000256" key="1">
    <source>
        <dbReference type="SAM" id="MobiDB-lite"/>
    </source>
</evidence>
<feature type="compositionally biased region" description="Low complexity" evidence="1">
    <location>
        <begin position="270"/>
        <end position="281"/>
    </location>
</feature>
<proteinExistence type="predicted"/>
<sequence>MLMKPQVFYDNIYKQALGYQNPFYLKKAQRIRPTLYDGILIFKKHDVLSMSLKGKNVVEKDVRLNNPNVNAPGMFKLNLAPLAPKLLDNRDAHIDYIKNSREHADILCEIVKHARALRPLDSDLDSAWYCQIKKRLDCKDYGLWRLSDGKVTISRVYYVEGLGHNLFSVGQFCDSDLKILESSSAMLLNNQRTRLIIETIHVTFDELIAMDLEQFSSGPGPQLLTLGTLSSGLVPSPPSSTPYFIAAAARRPADPTDSPVSTSIDQDAPSSNSTSQGSSTNVQPSHTPLELLGKWTKNNPLANVIGDPSRSVSKRKQLKTAVMWCYFDVFLTSVEPKNFKEAMLESSWIEAINPVDTLMVEKSKMDEELQGKPVDPTHYHGMIGSLMYLTSNKPDLVSVVRMCARPRGCQDTRRSISGSAQFLGDKLVSWSSKKQKSTAISSTKAEYIALARIMNHLIVQQHALDDALAAPDNRAIIRKCNMRIEPTKTQKEVTYQVALDALKLTACYKAFLVTVDAPEIYMHHFWFTITHIKDSLSYKFKLDNKSFKVGEEVFRDVLQICPRIRNQEFVEPPTHEETVAFIKELGYRGELESITEMHIDHMSQPWRTFASINNRCLFGKVTTFDQLQLSRA</sequence>
<feature type="region of interest" description="Disordered" evidence="1">
    <location>
        <begin position="252"/>
        <end position="286"/>
    </location>
</feature>
<organism evidence="2 3">
    <name type="scientific">Tanacetum coccineum</name>
    <dbReference type="NCBI Taxonomy" id="301880"/>
    <lineage>
        <taxon>Eukaryota</taxon>
        <taxon>Viridiplantae</taxon>
        <taxon>Streptophyta</taxon>
        <taxon>Embryophyta</taxon>
        <taxon>Tracheophyta</taxon>
        <taxon>Spermatophyta</taxon>
        <taxon>Magnoliopsida</taxon>
        <taxon>eudicotyledons</taxon>
        <taxon>Gunneridae</taxon>
        <taxon>Pentapetalae</taxon>
        <taxon>asterids</taxon>
        <taxon>campanulids</taxon>
        <taxon>Asterales</taxon>
        <taxon>Asteraceae</taxon>
        <taxon>Asteroideae</taxon>
        <taxon>Anthemideae</taxon>
        <taxon>Anthemidinae</taxon>
        <taxon>Tanacetum</taxon>
    </lineage>
</organism>
<comment type="caution">
    <text evidence="2">The sequence shown here is derived from an EMBL/GenBank/DDBJ whole genome shotgun (WGS) entry which is preliminary data.</text>
</comment>
<evidence type="ECO:0008006" key="4">
    <source>
        <dbReference type="Google" id="ProtNLM"/>
    </source>
</evidence>
<protein>
    <recommendedName>
        <fullName evidence="4">Reverse transcriptase Ty1/copia-type domain-containing protein</fullName>
    </recommendedName>
</protein>
<dbReference type="CDD" id="cd09272">
    <property type="entry name" value="RNase_HI_RT_Ty1"/>
    <property type="match status" value="1"/>
</dbReference>
<dbReference type="PANTHER" id="PTHR11439">
    <property type="entry name" value="GAG-POL-RELATED RETROTRANSPOSON"/>
    <property type="match status" value="1"/>
</dbReference>
<accession>A0ABQ5EE36</accession>
<dbReference type="EMBL" id="BQNB010016208">
    <property type="protein sequence ID" value="GJT49087.1"/>
    <property type="molecule type" value="Genomic_DNA"/>
</dbReference>
<reference evidence="2" key="2">
    <citation type="submission" date="2022-01" db="EMBL/GenBank/DDBJ databases">
        <authorList>
            <person name="Yamashiro T."/>
            <person name="Shiraishi A."/>
            <person name="Satake H."/>
            <person name="Nakayama K."/>
        </authorList>
    </citation>
    <scope>NUCLEOTIDE SEQUENCE</scope>
</reference>
<gene>
    <name evidence="2" type="ORF">Tco_0975244</name>
</gene>
<evidence type="ECO:0000313" key="2">
    <source>
        <dbReference type="EMBL" id="GJT49087.1"/>
    </source>
</evidence>
<dbReference type="Proteomes" id="UP001151760">
    <property type="component" value="Unassembled WGS sequence"/>
</dbReference>
<name>A0ABQ5EE36_9ASTR</name>
<reference evidence="2" key="1">
    <citation type="journal article" date="2022" name="Int. J. Mol. Sci.">
        <title>Draft Genome of Tanacetum Coccineum: Genomic Comparison of Closely Related Tanacetum-Family Plants.</title>
        <authorList>
            <person name="Yamashiro T."/>
            <person name="Shiraishi A."/>
            <person name="Nakayama K."/>
            <person name="Satake H."/>
        </authorList>
    </citation>
    <scope>NUCLEOTIDE SEQUENCE</scope>
</reference>
<dbReference type="PANTHER" id="PTHR11439:SF463">
    <property type="entry name" value="REVERSE TRANSCRIPTASE TY1_COPIA-TYPE DOMAIN-CONTAINING PROTEIN"/>
    <property type="match status" value="1"/>
</dbReference>
<keyword evidence="3" id="KW-1185">Reference proteome</keyword>
<evidence type="ECO:0000313" key="3">
    <source>
        <dbReference type="Proteomes" id="UP001151760"/>
    </source>
</evidence>